<dbReference type="GeneID" id="69035005"/>
<name>C0NDP6_AJECG</name>
<dbReference type="Proteomes" id="UP000001631">
    <property type="component" value="Unassembled WGS sequence"/>
</dbReference>
<keyword evidence="3" id="KW-1185">Reference proteome</keyword>
<organism evidence="2 3">
    <name type="scientific">Ajellomyces capsulatus (strain G186AR / H82 / ATCC MYA-2454 / RMSCC 2432)</name>
    <name type="common">Darling's disease fungus</name>
    <name type="synonym">Histoplasma capsulatum</name>
    <dbReference type="NCBI Taxonomy" id="447093"/>
    <lineage>
        <taxon>Eukaryota</taxon>
        <taxon>Fungi</taxon>
        <taxon>Dikarya</taxon>
        <taxon>Ascomycota</taxon>
        <taxon>Pezizomycotina</taxon>
        <taxon>Eurotiomycetes</taxon>
        <taxon>Eurotiomycetidae</taxon>
        <taxon>Onygenales</taxon>
        <taxon>Ajellomycetaceae</taxon>
        <taxon>Histoplasma</taxon>
    </lineage>
</organism>
<sequence>MQWNDHAKDHRMGGQELGTGQFFGVILILGRNGLYTCAETSSEPFRSDILFGGWWRAILASDQPCESEAWISIVRNRETKRKVERTHGNRRSSSQRRPLQNGKRSQTLISGINITPVGDVYQGSLAAKVSMLDAIAENFCKCFQAVPQLTIYSRVLEAHASTCEQLWYLVSSSLGGVEES</sequence>
<dbReference type="RefSeq" id="XP_045290824.1">
    <property type="nucleotide sequence ID" value="XM_045429038.1"/>
</dbReference>
<proteinExistence type="predicted"/>
<reference evidence="2" key="1">
    <citation type="submission" date="2009-02" db="EMBL/GenBank/DDBJ databases">
        <title>The Genome Sequence of Ajellomyces capsulatus strain G186AR.</title>
        <authorList>
            <consortium name="The Broad Institute Genome Sequencing Platform"/>
            <person name="Champion M."/>
            <person name="Cuomo C."/>
            <person name="Ma L.-J."/>
            <person name="Henn M.R."/>
            <person name="Sil A."/>
            <person name="Goldman B."/>
            <person name="Young S.K."/>
            <person name="Kodira C.D."/>
            <person name="Zeng Q."/>
            <person name="Koehrsen M."/>
            <person name="Alvarado L."/>
            <person name="Berlin A."/>
            <person name="Borenstein D."/>
            <person name="Chen Z."/>
            <person name="Engels R."/>
            <person name="Freedman E."/>
            <person name="Gellesch M."/>
            <person name="Goldberg J."/>
            <person name="Griggs A."/>
            <person name="Gujja S."/>
            <person name="Heiman D."/>
            <person name="Hepburn T."/>
            <person name="Howarth C."/>
            <person name="Jen D."/>
            <person name="Larson L."/>
            <person name="Lewis B."/>
            <person name="Mehta T."/>
            <person name="Park D."/>
            <person name="Pearson M."/>
            <person name="Roberts A."/>
            <person name="Saif S."/>
            <person name="Shea T."/>
            <person name="Shenoy N."/>
            <person name="Sisk P."/>
            <person name="Stolte C."/>
            <person name="Sykes S."/>
            <person name="Walk T."/>
            <person name="White J."/>
            <person name="Yandava C."/>
            <person name="Klein B."/>
            <person name="McEwen J.G."/>
            <person name="Puccia R."/>
            <person name="Goldman G.H."/>
            <person name="Felipe M.S."/>
            <person name="Nino-Vega G."/>
            <person name="San-Blas G."/>
            <person name="Taylor J."/>
            <person name="Mendoza L."/>
            <person name="Galagan J."/>
            <person name="Nusbaum C."/>
            <person name="Birren B."/>
        </authorList>
    </citation>
    <scope>NUCLEOTIDE SEQUENCE</scope>
    <source>
        <strain evidence="2">G186AR</strain>
    </source>
</reference>
<evidence type="ECO:0000313" key="2">
    <source>
        <dbReference type="EMBL" id="EEH10344.1"/>
    </source>
</evidence>
<dbReference type="EMBL" id="GG663364">
    <property type="protein sequence ID" value="EEH10344.1"/>
    <property type="molecule type" value="Genomic_DNA"/>
</dbReference>
<feature type="compositionally biased region" description="Basic residues" evidence="1">
    <location>
        <begin position="81"/>
        <end position="94"/>
    </location>
</feature>
<dbReference type="AlphaFoldDB" id="C0NDP6"/>
<accession>C0NDP6</accession>
<evidence type="ECO:0000256" key="1">
    <source>
        <dbReference type="SAM" id="MobiDB-lite"/>
    </source>
</evidence>
<feature type="compositionally biased region" description="Polar residues" evidence="1">
    <location>
        <begin position="95"/>
        <end position="104"/>
    </location>
</feature>
<protein>
    <submittedName>
        <fullName evidence="2">Uncharacterized protein</fullName>
    </submittedName>
</protein>
<dbReference type="InParanoid" id="C0NDP6"/>
<gene>
    <name evidence="2" type="ORF">HCBG_01989</name>
</gene>
<feature type="region of interest" description="Disordered" evidence="1">
    <location>
        <begin position="81"/>
        <end position="104"/>
    </location>
</feature>
<evidence type="ECO:0000313" key="3">
    <source>
        <dbReference type="Proteomes" id="UP000001631"/>
    </source>
</evidence>
<dbReference type="HOGENOM" id="CLU_1495762_0_0_1"/>